<dbReference type="EMBL" id="CP045906">
    <property type="protein sequence ID" value="QQP34825.1"/>
    <property type="molecule type" value="Genomic_DNA"/>
</dbReference>
<dbReference type="AlphaFoldDB" id="A0A7T8JUX2"/>
<feature type="non-terminal residue" evidence="1">
    <location>
        <position position="64"/>
    </location>
</feature>
<dbReference type="Proteomes" id="UP000595437">
    <property type="component" value="Chromosome 17"/>
</dbReference>
<name>A0A7T8JUX2_CALRO</name>
<sequence>MGPRVLSVKVIDILGFQIFCSCALRILLDTKGYFGVLHSPLVGPGFPEHIYDILALQTPGHCAL</sequence>
<keyword evidence="2" id="KW-1185">Reference proteome</keyword>
<proteinExistence type="predicted"/>
<evidence type="ECO:0000313" key="1">
    <source>
        <dbReference type="EMBL" id="QQP34825.1"/>
    </source>
</evidence>
<organism evidence="1 2">
    <name type="scientific">Caligus rogercresseyi</name>
    <name type="common">Sea louse</name>
    <dbReference type="NCBI Taxonomy" id="217165"/>
    <lineage>
        <taxon>Eukaryota</taxon>
        <taxon>Metazoa</taxon>
        <taxon>Ecdysozoa</taxon>
        <taxon>Arthropoda</taxon>
        <taxon>Crustacea</taxon>
        <taxon>Multicrustacea</taxon>
        <taxon>Hexanauplia</taxon>
        <taxon>Copepoda</taxon>
        <taxon>Siphonostomatoida</taxon>
        <taxon>Caligidae</taxon>
        <taxon>Caligus</taxon>
    </lineage>
</organism>
<gene>
    <name evidence="1" type="ORF">FKW44_022852</name>
</gene>
<evidence type="ECO:0000313" key="2">
    <source>
        <dbReference type="Proteomes" id="UP000595437"/>
    </source>
</evidence>
<accession>A0A7T8JUX2</accession>
<protein>
    <submittedName>
        <fullName evidence="1">Uncharacterized protein</fullName>
    </submittedName>
</protein>
<reference evidence="2" key="1">
    <citation type="submission" date="2021-01" db="EMBL/GenBank/DDBJ databases">
        <title>Caligus Genome Assembly.</title>
        <authorList>
            <person name="Gallardo-Escarate C."/>
        </authorList>
    </citation>
    <scope>NUCLEOTIDE SEQUENCE [LARGE SCALE GENOMIC DNA]</scope>
</reference>